<dbReference type="PATRIC" id="fig|33881.3.peg.1073"/>
<evidence type="ECO:0000313" key="3">
    <source>
        <dbReference type="Proteomes" id="UP000078252"/>
    </source>
</evidence>
<dbReference type="RefSeq" id="WP_058724852.1">
    <property type="nucleotide sequence ID" value="NZ_LDQC01000023.1"/>
</dbReference>
<reference evidence="2 3" key="1">
    <citation type="journal article" date="2016" name="Front. Microbiol.">
        <title>Genomic Resource of Rice Seed Associated Bacteria.</title>
        <authorList>
            <person name="Midha S."/>
            <person name="Bansal K."/>
            <person name="Sharma S."/>
            <person name="Kumar N."/>
            <person name="Patil P.P."/>
            <person name="Chaudhry V."/>
            <person name="Patil P.B."/>
        </authorList>
    </citation>
    <scope>NUCLEOTIDE SEQUENCE [LARGE SCALE GENOMIC DNA]</scope>
    <source>
        <strain evidence="2 3">NS184</strain>
    </source>
</reference>
<proteinExistence type="predicted"/>
<accession>A0A175RZH4</accession>
<evidence type="ECO:0000256" key="1">
    <source>
        <dbReference type="SAM" id="Phobius"/>
    </source>
</evidence>
<comment type="caution">
    <text evidence="2">The sequence shown here is derived from an EMBL/GenBank/DDBJ whole genome shotgun (WGS) entry which is preliminary data.</text>
</comment>
<dbReference type="AlphaFoldDB" id="A0A175RZH4"/>
<sequence>MTMTLLAEAAENASGVPAYVFPLVGALFFAFLGFVTWSFRDVAYRHSHKFEATRHHETGVDEFGHTKL</sequence>
<dbReference type="Proteomes" id="UP000078252">
    <property type="component" value="Unassembled WGS sequence"/>
</dbReference>
<dbReference type="OrthoDB" id="5149460at2"/>
<gene>
    <name evidence="2" type="ORF">NS184_04035</name>
</gene>
<dbReference type="EMBL" id="LDQC01000023">
    <property type="protein sequence ID" value="KTR08993.1"/>
    <property type="molecule type" value="Genomic_DNA"/>
</dbReference>
<keyword evidence="1" id="KW-1133">Transmembrane helix</keyword>
<keyword evidence="1" id="KW-0812">Transmembrane</keyword>
<feature type="transmembrane region" description="Helical" evidence="1">
    <location>
        <begin position="20"/>
        <end position="39"/>
    </location>
</feature>
<organism evidence="2 3">
    <name type="scientific">Curtobacterium luteum</name>
    <dbReference type="NCBI Taxonomy" id="33881"/>
    <lineage>
        <taxon>Bacteria</taxon>
        <taxon>Bacillati</taxon>
        <taxon>Actinomycetota</taxon>
        <taxon>Actinomycetes</taxon>
        <taxon>Micrococcales</taxon>
        <taxon>Microbacteriaceae</taxon>
        <taxon>Curtobacterium</taxon>
    </lineage>
</organism>
<evidence type="ECO:0008006" key="4">
    <source>
        <dbReference type="Google" id="ProtNLM"/>
    </source>
</evidence>
<dbReference type="STRING" id="33881.NS184_04035"/>
<keyword evidence="1" id="KW-0472">Membrane</keyword>
<protein>
    <recommendedName>
        <fullName evidence="4">4-hydroxybenzoate polyprenyltransferase</fullName>
    </recommendedName>
</protein>
<evidence type="ECO:0000313" key="2">
    <source>
        <dbReference type="EMBL" id="KTR08993.1"/>
    </source>
</evidence>
<name>A0A175RZH4_9MICO</name>